<dbReference type="NCBIfam" id="TIGR03534">
    <property type="entry name" value="RF_mod_PrmC"/>
    <property type="match status" value="1"/>
</dbReference>
<dbReference type="GO" id="GO:0032259">
    <property type="term" value="P:methylation"/>
    <property type="evidence" value="ECO:0007669"/>
    <property type="project" value="UniProtKB-KW"/>
</dbReference>
<feature type="binding site" evidence="5">
    <location>
        <begin position="187"/>
        <end position="191"/>
    </location>
    <ligand>
        <name>S-adenosyl-L-methionine</name>
        <dbReference type="ChEBI" id="CHEBI:59789"/>
    </ligand>
</feature>
<dbReference type="InterPro" id="IPR029063">
    <property type="entry name" value="SAM-dependent_MTases_sf"/>
</dbReference>
<dbReference type="InterPro" id="IPR050320">
    <property type="entry name" value="N5-glutamine_MTase"/>
</dbReference>
<evidence type="ECO:0000313" key="8">
    <source>
        <dbReference type="EMBL" id="NDK40103.1"/>
    </source>
</evidence>
<comment type="similarity">
    <text evidence="5">Belongs to the protein N5-glutamine methyltransferase family. PrmC subfamily.</text>
</comment>
<feature type="binding site" evidence="5">
    <location>
        <position position="210"/>
    </location>
    <ligand>
        <name>S-adenosyl-L-methionine</name>
        <dbReference type="ChEBI" id="CHEBI:59789"/>
    </ligand>
</feature>
<dbReference type="NCBIfam" id="TIGR00536">
    <property type="entry name" value="hemK_fam"/>
    <property type="match status" value="1"/>
</dbReference>
<evidence type="ECO:0000256" key="2">
    <source>
        <dbReference type="ARBA" id="ARBA00022679"/>
    </source>
</evidence>
<dbReference type="EMBL" id="QOVG01000012">
    <property type="protein sequence ID" value="NDK40103.1"/>
    <property type="molecule type" value="Genomic_DNA"/>
</dbReference>
<feature type="domain" description="Release factor glutamine methyltransferase N-terminal" evidence="7">
    <location>
        <begin position="80"/>
        <end position="142"/>
    </location>
</feature>
<feature type="binding site" evidence="5">
    <location>
        <position position="253"/>
    </location>
    <ligand>
        <name>S-adenosyl-L-methionine</name>
        <dbReference type="ChEBI" id="CHEBI:59789"/>
    </ligand>
</feature>
<feature type="binding site" evidence="5">
    <location>
        <begin position="253"/>
        <end position="256"/>
    </location>
    <ligand>
        <name>substrate</name>
    </ligand>
</feature>
<evidence type="ECO:0000256" key="5">
    <source>
        <dbReference type="HAMAP-Rule" id="MF_02126"/>
    </source>
</evidence>
<dbReference type="PANTHER" id="PTHR18895">
    <property type="entry name" value="HEMK METHYLTRANSFERASE"/>
    <property type="match status" value="1"/>
</dbReference>
<keyword evidence="3 5" id="KW-0949">S-adenosyl-L-methionine</keyword>
<dbReference type="PANTHER" id="PTHR18895:SF74">
    <property type="entry name" value="MTRF1L RELEASE FACTOR GLUTAMINE METHYLTRANSFERASE"/>
    <property type="match status" value="1"/>
</dbReference>
<dbReference type="GO" id="GO:0102559">
    <property type="term" value="F:peptide chain release factor N(5)-glutamine methyltransferase activity"/>
    <property type="evidence" value="ECO:0007669"/>
    <property type="project" value="UniProtKB-EC"/>
</dbReference>
<proteinExistence type="inferred from homology"/>
<reference evidence="8 9" key="1">
    <citation type="submission" date="2018-07" db="EMBL/GenBank/DDBJ databases">
        <title>Whole genome Sequencing of Pseudoxanthomonas gei KCTC 32298 (T).</title>
        <authorList>
            <person name="Kumar S."/>
            <person name="Bansal K."/>
            <person name="Kaur A."/>
            <person name="Patil P."/>
            <person name="Sharma S."/>
            <person name="Patil P.B."/>
        </authorList>
    </citation>
    <scope>NUCLEOTIDE SEQUENCE [LARGE SCALE GENOMIC DNA]</scope>
    <source>
        <strain evidence="8 9">KCTC 32298</strain>
    </source>
</reference>
<dbReference type="HAMAP" id="MF_02126">
    <property type="entry name" value="RF_methyltr_PrmC"/>
    <property type="match status" value="1"/>
</dbReference>
<dbReference type="InterPro" id="IPR040758">
    <property type="entry name" value="PrmC_N"/>
</dbReference>
<feature type="binding site" evidence="5">
    <location>
        <position position="238"/>
    </location>
    <ligand>
        <name>S-adenosyl-L-methionine</name>
        <dbReference type="ChEBI" id="CHEBI:59789"/>
    </ligand>
</feature>
<dbReference type="CDD" id="cd02440">
    <property type="entry name" value="AdoMet_MTases"/>
    <property type="match status" value="1"/>
</dbReference>
<comment type="catalytic activity">
    <reaction evidence="4 5">
        <text>L-glutaminyl-[peptide chain release factor] + S-adenosyl-L-methionine = N(5)-methyl-L-glutaminyl-[peptide chain release factor] + S-adenosyl-L-homocysteine + H(+)</text>
        <dbReference type="Rhea" id="RHEA:42896"/>
        <dbReference type="Rhea" id="RHEA-COMP:10271"/>
        <dbReference type="Rhea" id="RHEA-COMP:10272"/>
        <dbReference type="ChEBI" id="CHEBI:15378"/>
        <dbReference type="ChEBI" id="CHEBI:30011"/>
        <dbReference type="ChEBI" id="CHEBI:57856"/>
        <dbReference type="ChEBI" id="CHEBI:59789"/>
        <dbReference type="ChEBI" id="CHEBI:61891"/>
        <dbReference type="EC" id="2.1.1.297"/>
    </reaction>
</comment>
<dbReference type="Pfam" id="PF17827">
    <property type="entry name" value="PrmC_N"/>
    <property type="match status" value="1"/>
</dbReference>
<comment type="function">
    <text evidence="5">Methylates the class 1 translation termination release factors RF1/PrfA and RF2/PrfB on the glutamine residue of the universally conserved GGQ motif.</text>
</comment>
<evidence type="ECO:0000256" key="4">
    <source>
        <dbReference type="ARBA" id="ARBA00048391"/>
    </source>
</evidence>
<evidence type="ECO:0000313" key="9">
    <source>
        <dbReference type="Proteomes" id="UP001429354"/>
    </source>
</evidence>
<dbReference type="SUPFAM" id="SSF53335">
    <property type="entry name" value="S-adenosyl-L-methionine-dependent methyltransferases"/>
    <property type="match status" value="1"/>
</dbReference>
<dbReference type="InterPro" id="IPR004556">
    <property type="entry name" value="HemK-like"/>
</dbReference>
<keyword evidence="1 5" id="KW-0489">Methyltransferase</keyword>
<organism evidence="8 9">
    <name type="scientific">Pseudoxanthomonas gei</name>
    <dbReference type="NCBI Taxonomy" id="1383030"/>
    <lineage>
        <taxon>Bacteria</taxon>
        <taxon>Pseudomonadati</taxon>
        <taxon>Pseudomonadota</taxon>
        <taxon>Gammaproteobacteria</taxon>
        <taxon>Lysobacterales</taxon>
        <taxon>Lysobacteraceae</taxon>
        <taxon>Pseudoxanthomonas</taxon>
    </lineage>
</organism>
<dbReference type="InterPro" id="IPR002052">
    <property type="entry name" value="DNA_methylase_N6_adenine_CS"/>
</dbReference>
<dbReference type="Proteomes" id="UP001429354">
    <property type="component" value="Unassembled WGS sequence"/>
</dbReference>
<dbReference type="InterPro" id="IPR007848">
    <property type="entry name" value="Small_mtfrase_dom"/>
</dbReference>
<dbReference type="InterPro" id="IPR019874">
    <property type="entry name" value="RF_methyltr_PrmC"/>
</dbReference>
<dbReference type="EC" id="2.1.1.297" evidence="5"/>
<evidence type="ECO:0000259" key="6">
    <source>
        <dbReference type="Pfam" id="PF05175"/>
    </source>
</evidence>
<gene>
    <name evidence="5 8" type="primary">prmC</name>
    <name evidence="8" type="ORF">DT603_14765</name>
</gene>
<protein>
    <recommendedName>
        <fullName evidence="5">Release factor glutamine methyltransferase</fullName>
        <shortName evidence="5">RF MTase</shortName>
        <ecNumber evidence="5">2.1.1.297</ecNumber>
    </recommendedName>
    <alternativeName>
        <fullName evidence="5">N5-glutamine methyltransferase PrmC</fullName>
    </alternativeName>
    <alternativeName>
        <fullName evidence="5">Protein-(glutamine-N5) MTase PrmC</fullName>
    </alternativeName>
    <alternativeName>
        <fullName evidence="5">Protein-glutamine N-methyltransferase PrmC</fullName>
    </alternativeName>
</protein>
<comment type="caution">
    <text evidence="8">The sequence shown here is derived from an EMBL/GenBank/DDBJ whole genome shotgun (WGS) entry which is preliminary data.</text>
</comment>
<evidence type="ECO:0000259" key="7">
    <source>
        <dbReference type="Pfam" id="PF17827"/>
    </source>
</evidence>
<dbReference type="Pfam" id="PF05175">
    <property type="entry name" value="MTS"/>
    <property type="match status" value="1"/>
</dbReference>
<keyword evidence="2 5" id="KW-0808">Transferase</keyword>
<evidence type="ECO:0000256" key="1">
    <source>
        <dbReference type="ARBA" id="ARBA00022603"/>
    </source>
</evidence>
<feature type="domain" description="Methyltransferase small" evidence="6">
    <location>
        <begin position="170"/>
        <end position="260"/>
    </location>
</feature>
<name>A0ABX0ALG3_9GAMM</name>
<keyword evidence="9" id="KW-1185">Reference proteome</keyword>
<sequence>MPGVVDHAGAGGCNAAVGDAEGNALAGCDQQRDAGGDQAAQGKGGSHGVRACGRNGQVVVARCGYDGVVNTNQPVSLDAALRSACERIDAVDARLLLAHAVGRTPSWLYAHGGEHMEQEAIWRFDQLLQARLDGQPVAYLTGKRGFWTLDLEVNADTLIPRPETELLVELALARLPPARAVRVADLGTGSGAIALAIASERPRAIVTATDASAGALEVARRNASANGLANVEFRHGSWFAPLAGKRFDLIASNPPYIAEGDPHLQQGDLRFEPATALSSGNDGLDDIRRIVNQAGVHLVSGGWLLLEHGLEQGAPIRTLLETAGFADVDTVQDLELRDRVTCGRWA</sequence>
<evidence type="ECO:0000256" key="3">
    <source>
        <dbReference type="ARBA" id="ARBA00022691"/>
    </source>
</evidence>
<accession>A0ABX0ALG3</accession>
<dbReference type="Gene3D" id="1.10.8.10">
    <property type="entry name" value="DNA helicase RuvA subunit, C-terminal domain"/>
    <property type="match status" value="1"/>
</dbReference>
<dbReference type="PROSITE" id="PS00092">
    <property type="entry name" value="N6_MTASE"/>
    <property type="match status" value="1"/>
</dbReference>
<dbReference type="Gene3D" id="3.40.50.150">
    <property type="entry name" value="Vaccinia Virus protein VP39"/>
    <property type="match status" value="1"/>
</dbReference>